<evidence type="ECO:0000256" key="1">
    <source>
        <dbReference type="SAM" id="Phobius"/>
    </source>
</evidence>
<protein>
    <submittedName>
        <fullName evidence="2">Uncharacterized protein</fullName>
    </submittedName>
</protein>
<organism evidence="2 3">
    <name type="scientific">Pedobacter cryoconitis</name>
    <dbReference type="NCBI Taxonomy" id="188932"/>
    <lineage>
        <taxon>Bacteria</taxon>
        <taxon>Pseudomonadati</taxon>
        <taxon>Bacteroidota</taxon>
        <taxon>Sphingobacteriia</taxon>
        <taxon>Sphingobacteriales</taxon>
        <taxon>Sphingobacteriaceae</taxon>
        <taxon>Pedobacter</taxon>
    </lineage>
</organism>
<proteinExistence type="predicted"/>
<keyword evidence="1" id="KW-0472">Membrane</keyword>
<dbReference type="AlphaFoldDB" id="A0A127VHU1"/>
<dbReference type="KEGG" id="pcm:AY601_4053"/>
<name>A0A127VHU1_9SPHI</name>
<dbReference type="PATRIC" id="fig|188932.3.peg.4209"/>
<sequence precursor="true">MQDPLKEKLGLFKQLVAMIKNDLQSVLIAALGISLVYVLYTKDNDKDKMYGMVIEEVRKQVPRVVTKEVTSQVAPIREASDSTKAKADSAITNVNGAVSIIKDYIIQKSK</sequence>
<dbReference type="Proteomes" id="UP000071561">
    <property type="component" value="Chromosome"/>
</dbReference>
<keyword evidence="1" id="KW-0812">Transmembrane</keyword>
<dbReference type="EMBL" id="CP014504">
    <property type="protein sequence ID" value="AMQ00904.1"/>
    <property type="molecule type" value="Genomic_DNA"/>
</dbReference>
<evidence type="ECO:0000313" key="2">
    <source>
        <dbReference type="EMBL" id="AMQ00904.1"/>
    </source>
</evidence>
<gene>
    <name evidence="2" type="ORF">AY601_4053</name>
</gene>
<feature type="transmembrane region" description="Helical" evidence="1">
    <location>
        <begin position="23"/>
        <end position="40"/>
    </location>
</feature>
<evidence type="ECO:0000313" key="3">
    <source>
        <dbReference type="Proteomes" id="UP000071561"/>
    </source>
</evidence>
<accession>A0A127VHU1</accession>
<reference evidence="2 3" key="1">
    <citation type="submission" date="2016-03" db="EMBL/GenBank/DDBJ databases">
        <title>Complete genome sequence of Pedobacter cryoconitis PAMC 27485.</title>
        <authorList>
            <person name="Lee J."/>
            <person name="Kim O.-S."/>
        </authorList>
    </citation>
    <scope>NUCLEOTIDE SEQUENCE [LARGE SCALE GENOMIC DNA]</scope>
    <source>
        <strain evidence="2 3">PAMC 27485</strain>
    </source>
</reference>
<keyword evidence="3" id="KW-1185">Reference proteome</keyword>
<keyword evidence="1" id="KW-1133">Transmembrane helix</keyword>
<dbReference type="RefSeq" id="WP_068404408.1">
    <property type="nucleotide sequence ID" value="NZ_CP014504.1"/>
</dbReference>